<comment type="subcellular location">
    <subcellularLocation>
        <location evidence="1">Membrane</location>
    </subcellularLocation>
</comment>
<dbReference type="PROSITE" id="PS51178">
    <property type="entry name" value="PASTA"/>
    <property type="match status" value="1"/>
</dbReference>
<dbReference type="RefSeq" id="WP_093671751.1">
    <property type="nucleotide sequence ID" value="NZ_FOOY01000009.1"/>
</dbReference>
<dbReference type="SUPFAM" id="SSF54184">
    <property type="entry name" value="Penicillin-binding protein 2x (pbp-2x), c-terminal domain"/>
    <property type="match status" value="1"/>
</dbReference>
<feature type="domain" description="PASTA" evidence="5">
    <location>
        <begin position="582"/>
        <end position="640"/>
    </location>
</feature>
<dbReference type="Pfam" id="PF03793">
    <property type="entry name" value="PASTA"/>
    <property type="match status" value="1"/>
</dbReference>
<dbReference type="Pfam" id="PF00905">
    <property type="entry name" value="Transpeptidase"/>
    <property type="match status" value="1"/>
</dbReference>
<dbReference type="SUPFAM" id="SSF56519">
    <property type="entry name" value="Penicillin binding protein dimerisation domain"/>
    <property type="match status" value="1"/>
</dbReference>
<evidence type="ECO:0000313" key="7">
    <source>
        <dbReference type="Proteomes" id="UP000198752"/>
    </source>
</evidence>
<keyword evidence="3 4" id="KW-0472">Membrane</keyword>
<dbReference type="OrthoDB" id="9804124at2"/>
<keyword evidence="7" id="KW-1185">Reference proteome</keyword>
<dbReference type="AlphaFoldDB" id="A0A1I2RFV2"/>
<dbReference type="InterPro" id="IPR005311">
    <property type="entry name" value="PBP_dimer"/>
</dbReference>
<dbReference type="EMBL" id="FOOY01000009">
    <property type="protein sequence ID" value="SFG39352.1"/>
    <property type="molecule type" value="Genomic_DNA"/>
</dbReference>
<dbReference type="NCBIfam" id="TIGR02214">
    <property type="entry name" value="spoVD_pbp"/>
    <property type="match status" value="1"/>
</dbReference>
<accession>A0A1I2RFV2</accession>
<keyword evidence="4" id="KW-0812">Transmembrane</keyword>
<evidence type="ECO:0000256" key="3">
    <source>
        <dbReference type="ARBA" id="ARBA00023136"/>
    </source>
</evidence>
<dbReference type="Gene3D" id="3.30.450.330">
    <property type="match status" value="1"/>
</dbReference>
<name>A0A1I2RFV2_9BACL</name>
<dbReference type="PANTHER" id="PTHR30627">
    <property type="entry name" value="PEPTIDOGLYCAN D,D-TRANSPEPTIDASE"/>
    <property type="match status" value="1"/>
</dbReference>
<organism evidence="6 7">
    <name type="scientific">Sporolactobacillus nakayamae</name>
    <dbReference type="NCBI Taxonomy" id="269670"/>
    <lineage>
        <taxon>Bacteria</taxon>
        <taxon>Bacillati</taxon>
        <taxon>Bacillota</taxon>
        <taxon>Bacilli</taxon>
        <taxon>Bacillales</taxon>
        <taxon>Sporolactobacillaceae</taxon>
        <taxon>Sporolactobacillus</taxon>
    </lineage>
</organism>
<dbReference type="Pfam" id="PF03717">
    <property type="entry name" value="PBP_dimer"/>
    <property type="match status" value="1"/>
</dbReference>
<keyword evidence="4" id="KW-1133">Transmembrane helix</keyword>
<dbReference type="InterPro" id="IPR001460">
    <property type="entry name" value="PCN-bd_Tpept"/>
</dbReference>
<reference evidence="7" key="1">
    <citation type="submission" date="2016-10" db="EMBL/GenBank/DDBJ databases">
        <authorList>
            <person name="Varghese N."/>
            <person name="Submissions S."/>
        </authorList>
    </citation>
    <scope>NUCLEOTIDE SEQUENCE [LARGE SCALE GENOMIC DNA]</scope>
    <source>
        <strain evidence="7">ATCC 700379</strain>
    </source>
</reference>
<evidence type="ECO:0000313" key="6">
    <source>
        <dbReference type="EMBL" id="SFG39352.1"/>
    </source>
</evidence>
<dbReference type="Gene3D" id="3.40.710.10">
    <property type="entry name" value="DD-peptidase/beta-lactamase superfamily"/>
    <property type="match status" value="1"/>
</dbReference>
<dbReference type="InterPro" id="IPR011927">
    <property type="entry name" value="SpoVD_pbp"/>
</dbReference>
<proteinExistence type="inferred from homology"/>
<dbReference type="STRING" id="269670.SAMN02982927_01588"/>
<feature type="transmembrane region" description="Helical" evidence="4">
    <location>
        <begin position="12"/>
        <end position="32"/>
    </location>
</feature>
<comment type="similarity">
    <text evidence="2">Belongs to the transpeptidase family.</text>
</comment>
<evidence type="ECO:0000256" key="4">
    <source>
        <dbReference type="SAM" id="Phobius"/>
    </source>
</evidence>
<protein>
    <submittedName>
        <fullName evidence="6">Stage V sporulation protein D (Sporulation-specific penicillin-binding protein)</fullName>
    </submittedName>
</protein>
<evidence type="ECO:0000256" key="2">
    <source>
        <dbReference type="ARBA" id="ARBA00007171"/>
    </source>
</evidence>
<dbReference type="InterPro" id="IPR036138">
    <property type="entry name" value="PBP_dimer_sf"/>
</dbReference>
<dbReference type="GO" id="GO:0008658">
    <property type="term" value="F:penicillin binding"/>
    <property type="evidence" value="ECO:0007669"/>
    <property type="project" value="InterPro"/>
</dbReference>
<dbReference type="SUPFAM" id="SSF56601">
    <property type="entry name" value="beta-lactamase/transpeptidase-like"/>
    <property type="match status" value="1"/>
</dbReference>
<dbReference type="InterPro" id="IPR012338">
    <property type="entry name" value="Beta-lactam/transpept-like"/>
</dbReference>
<dbReference type="Proteomes" id="UP000198752">
    <property type="component" value="Unassembled WGS sequence"/>
</dbReference>
<dbReference type="Gene3D" id="3.90.1310.10">
    <property type="entry name" value="Penicillin-binding protein 2a (Domain 2)"/>
    <property type="match status" value="1"/>
</dbReference>
<dbReference type="InterPro" id="IPR005543">
    <property type="entry name" value="PASTA_dom"/>
</dbReference>
<dbReference type="Gene3D" id="3.30.10.20">
    <property type="match status" value="1"/>
</dbReference>
<gene>
    <name evidence="6" type="ORF">SAMN02982927_01588</name>
</gene>
<dbReference type="InterPro" id="IPR050515">
    <property type="entry name" value="Beta-lactam/transpept"/>
</dbReference>
<sequence>MRVSKVTVKRRLLFFLSAGLVVFAVFIFRMAYLQLFENNWLMNYALKSWSREIPYEAERGKILDSRGKILATNISSPSVLVVPRQVKDKDKTADKLATVLNMSREKAFEKITKKESIVRITPEGRKISNEKAAQVKSLGLPGVFVAEDFKRDYPKGNYLAHVLGFAGIDNQGLTGLESYYNEGLQGEDGHVDFFSDVNGNRMSNLKDQYVPPTSGSSLKLTIDSRVQSIIERELNNTVAAYHPESAVAIAMDPNTGAILGMSSKPDFNPENYKNVSPEVYNHNLPIWKTYEPGSTFKVITLAAALQEKAVDLKKDHFFDSGAIEVGGAKLHCWKKGGHGSETFLQVVQNSCNPGFVALGERLGKDKLFSYIDKFGFGDKTGIDLQGEAKGILFNKNKIGPLEAATTAFGQGVSVTPIQQITAVSAAVNGGYLYQPHLAKAWIDTDTGKTINRIEPVMKRRVISEATSKEVRSTLESVVAQGTGRNAYVQNYRIGGKTGTAQKVDPKTGRYMSNNYIVSFMGFAPANNPKIVVYVAVDHPKDTVQFGGTVAAPIAGRIISDSLSAMGVKKQSGGLEKELRWPDQPLITIPNLKGMDKNDLRNTLIDLKLKTEGDGDVVTMQSPKPGIKVKQGSTIMIYLGDKKKADD</sequence>
<dbReference type="PANTHER" id="PTHR30627:SF1">
    <property type="entry name" value="PEPTIDOGLYCAN D,D-TRANSPEPTIDASE FTSI"/>
    <property type="match status" value="1"/>
</dbReference>
<evidence type="ECO:0000259" key="5">
    <source>
        <dbReference type="PROSITE" id="PS51178"/>
    </source>
</evidence>
<evidence type="ECO:0000256" key="1">
    <source>
        <dbReference type="ARBA" id="ARBA00004370"/>
    </source>
</evidence>
<dbReference type="SMART" id="SM00740">
    <property type="entry name" value="PASTA"/>
    <property type="match status" value="1"/>
</dbReference>
<dbReference type="GO" id="GO:0005886">
    <property type="term" value="C:plasma membrane"/>
    <property type="evidence" value="ECO:0007669"/>
    <property type="project" value="TreeGrafter"/>
</dbReference>
<dbReference type="GO" id="GO:0071555">
    <property type="term" value="P:cell wall organization"/>
    <property type="evidence" value="ECO:0007669"/>
    <property type="project" value="TreeGrafter"/>
</dbReference>